<dbReference type="Proteomes" id="UP000739284">
    <property type="component" value="Unassembled WGS sequence"/>
</dbReference>
<dbReference type="Pfam" id="PF16967">
    <property type="entry name" value="TcfC"/>
    <property type="match status" value="1"/>
</dbReference>
<evidence type="ECO:0000256" key="1">
    <source>
        <dbReference type="SAM" id="MobiDB-lite"/>
    </source>
</evidence>
<accession>A0ABS6LCV2</accession>
<sequence length="918" mass="100870">MYSFRRGPCLSVLAALVLAGIAANAHAAVNVPPGFEDLARGQQLWLDVSLYGEPMGLFQLKVDLDNVTFQKPDDLMAVIKEKYNNDPALARLLAMSLRAPLKRNDNLSCKTTGKTEGCDFIATKTVAVIYDENNAKLSLFLPAHYLPREQIPDIYYQATPESSRALIHQQNLNFVADQDFQSASVQGNGTLGVTQNGYANLDWLWQGQRYRTESQQHAQVNNAYFRQDFLKRMYVQGGVMDSRDIFSNAGGNINLSLLPIGRIQGLRTGSTQAWVNQSQVSRGTPVTVFLSADSRVDAYRNGQLLSSFYLKAGMQKLDTRAFPTGSYTVTLRIYESNQLVRTQTVPYTGTGDPQQNTFEWFLQGGRLDTEEGYQRDGNPPVIQGGVRIPVSTELSLTLGSTLLKDVQYYEAAADWSHGFSSGPLDGLLTSRASFLYSSDGSRGNMQQVTYSDGFSLSFYRSAMMAPDCDSSGDSQHYGSYSGCSESTSLTFSVPVHQWYLNLGYSLENNQGRYVYRNQLPVDDEGVRDGAPWDRIYFSRYRSQTWQAGVSRYFSVAGININSNLNAFVRNNTGYTARDKGVFLSMNMSFNGNNGVNGRHSTSSLGASWQHSQRDEDRLGYNMAYSRYMDEGGENELGAAVSGINTDSSTLSAYTRSGGQLGNGSLTVSDAWNRDYGGHSLSASGNYSSSVALGQGGFYWGRWGDGTPSSAFTVGVDTPEDEGEGARVNIAVDGSGQANVRGNSRALFTVPGFRESTLRVTESVGVTEGAGSAINRGAGTRSVFMQPGRMYRRDVGITTHYTWLGRMLDSASRPLERGIPLNVASWTPLGQGGFLMETTQLLKVVFVMKDSEFWRCGLKVKSMRDVVRWTGTSLCTNTTMAKLPEREQKQVQLMAVRKDDRDAAPVAANQAEKSLQGAE</sequence>
<keyword evidence="6" id="KW-1185">Reference proteome</keyword>
<evidence type="ECO:0000256" key="2">
    <source>
        <dbReference type="SAM" id="SignalP"/>
    </source>
</evidence>
<keyword evidence="2" id="KW-0732">Signal</keyword>
<evidence type="ECO:0000313" key="5">
    <source>
        <dbReference type="EMBL" id="MBU9844764.1"/>
    </source>
</evidence>
<organism evidence="5 6">
    <name type="scientific">Rahnella ecdela</name>
    <dbReference type="NCBI Taxonomy" id="2816250"/>
    <lineage>
        <taxon>Bacteria</taxon>
        <taxon>Pseudomonadati</taxon>
        <taxon>Pseudomonadota</taxon>
        <taxon>Gammaproteobacteria</taxon>
        <taxon>Enterobacterales</taxon>
        <taxon>Yersiniaceae</taxon>
        <taxon>Rahnella</taxon>
    </lineage>
</organism>
<feature type="domain" description="Pilus assembly protein E-set like" evidence="3">
    <location>
        <begin position="283"/>
        <end position="344"/>
    </location>
</feature>
<dbReference type="Pfam" id="PF17271">
    <property type="entry name" value="Usher_TcfC"/>
    <property type="match status" value="1"/>
</dbReference>
<feature type="domain" description="TcfC Usher-like barrel" evidence="4">
    <location>
        <begin position="356"/>
        <end position="769"/>
    </location>
</feature>
<proteinExistence type="predicted"/>
<gene>
    <name evidence="5" type="ORF">J1784_07050</name>
</gene>
<feature type="signal peptide" evidence="2">
    <location>
        <begin position="1"/>
        <end position="27"/>
    </location>
</feature>
<evidence type="ECO:0000259" key="3">
    <source>
        <dbReference type="Pfam" id="PF16967"/>
    </source>
</evidence>
<evidence type="ECO:0000259" key="4">
    <source>
        <dbReference type="Pfam" id="PF17271"/>
    </source>
</evidence>
<name>A0ABS6LCV2_9GAMM</name>
<dbReference type="InterPro" id="IPR035224">
    <property type="entry name" value="Usher_TcfC"/>
</dbReference>
<protein>
    <submittedName>
        <fullName evidence="5">TcfC E-set like domain-containing protein</fullName>
    </submittedName>
</protein>
<dbReference type="InterPro" id="IPR032636">
    <property type="entry name" value="Pilus_assem_E-set-like_dom"/>
</dbReference>
<dbReference type="EMBL" id="JAFMOY010000117">
    <property type="protein sequence ID" value="MBU9844764.1"/>
    <property type="molecule type" value="Genomic_DNA"/>
</dbReference>
<reference evidence="5 6" key="1">
    <citation type="submission" date="2021-03" db="EMBL/GenBank/DDBJ databases">
        <title>Five novel Rahnella species.</title>
        <authorList>
            <person name="Brady C."/>
            <person name="Asselin J."/>
            <person name="Beer S."/>
            <person name="Bruberg M.B."/>
            <person name="Crampton B."/>
            <person name="Venter S."/>
            <person name="Arnold D."/>
            <person name="Denman S."/>
        </authorList>
    </citation>
    <scope>NUCLEOTIDE SEQUENCE [LARGE SCALE GENOMIC DNA]</scope>
    <source>
        <strain evidence="5 6">FRB 231</strain>
    </source>
</reference>
<comment type="caution">
    <text evidence="5">The sequence shown here is derived from an EMBL/GenBank/DDBJ whole genome shotgun (WGS) entry which is preliminary data.</text>
</comment>
<evidence type="ECO:0000313" key="6">
    <source>
        <dbReference type="Proteomes" id="UP000739284"/>
    </source>
</evidence>
<feature type="chain" id="PRO_5046268308" evidence="2">
    <location>
        <begin position="28"/>
        <end position="918"/>
    </location>
</feature>
<feature type="region of interest" description="Disordered" evidence="1">
    <location>
        <begin position="898"/>
        <end position="918"/>
    </location>
</feature>